<feature type="domain" description="Cupin type-1" evidence="8">
    <location>
        <begin position="96"/>
        <end position="244"/>
    </location>
</feature>
<accession>A0A8H6N4A4</accession>
<evidence type="ECO:0000256" key="7">
    <source>
        <dbReference type="SAM" id="SignalP"/>
    </source>
</evidence>
<evidence type="ECO:0000256" key="3">
    <source>
        <dbReference type="ARBA" id="ARBA00022525"/>
    </source>
</evidence>
<feature type="chain" id="PRO_5035003030" evidence="7">
    <location>
        <begin position="19"/>
        <end position="284"/>
    </location>
</feature>
<protein>
    <submittedName>
        <fullName evidence="9">Spherulin-1A</fullName>
    </submittedName>
</protein>
<evidence type="ECO:0000256" key="5">
    <source>
        <dbReference type="ARBA" id="ARBA00023211"/>
    </source>
</evidence>
<dbReference type="PRINTS" id="PR00325">
    <property type="entry name" value="GERMIN"/>
</dbReference>
<dbReference type="Proteomes" id="UP000654918">
    <property type="component" value="Unassembled WGS sequence"/>
</dbReference>
<gene>
    <name evidence="9" type="ORF">CPLU01_12916</name>
</gene>
<evidence type="ECO:0000256" key="4">
    <source>
        <dbReference type="ARBA" id="ARBA00022723"/>
    </source>
</evidence>
<evidence type="ECO:0000313" key="10">
    <source>
        <dbReference type="Proteomes" id="UP000654918"/>
    </source>
</evidence>
<proteinExistence type="inferred from homology"/>
<comment type="caution">
    <text evidence="9">The sequence shown here is derived from an EMBL/GenBank/DDBJ whole genome shotgun (WGS) entry which is preliminary data.</text>
</comment>
<dbReference type="Gene3D" id="2.60.120.10">
    <property type="entry name" value="Jelly Rolls"/>
    <property type="match status" value="1"/>
</dbReference>
<evidence type="ECO:0000259" key="8">
    <source>
        <dbReference type="SMART" id="SM00835"/>
    </source>
</evidence>
<dbReference type="GO" id="GO:0030145">
    <property type="term" value="F:manganese ion binding"/>
    <property type="evidence" value="ECO:0007669"/>
    <property type="project" value="InterPro"/>
</dbReference>
<dbReference type="GO" id="GO:0005576">
    <property type="term" value="C:extracellular region"/>
    <property type="evidence" value="ECO:0007669"/>
    <property type="project" value="UniProtKB-SubCell"/>
</dbReference>
<dbReference type="SMART" id="SM00835">
    <property type="entry name" value="Cupin_1"/>
    <property type="match status" value="1"/>
</dbReference>
<evidence type="ECO:0000256" key="1">
    <source>
        <dbReference type="ARBA" id="ARBA00004613"/>
    </source>
</evidence>
<comment type="subcellular location">
    <subcellularLocation>
        <location evidence="1">Secreted</location>
    </subcellularLocation>
</comment>
<name>A0A8H6N4A4_9PEZI</name>
<comment type="similarity">
    <text evidence="2">Belongs to the germin family.</text>
</comment>
<dbReference type="PANTHER" id="PTHR31238">
    <property type="entry name" value="GERMIN-LIKE PROTEIN SUBFAMILY 3 MEMBER 3"/>
    <property type="match status" value="1"/>
</dbReference>
<dbReference type="CDD" id="cd02241">
    <property type="entry name" value="cupin_OxOx"/>
    <property type="match status" value="1"/>
</dbReference>
<dbReference type="InterPro" id="IPR006045">
    <property type="entry name" value="Cupin_1"/>
</dbReference>
<dbReference type="SUPFAM" id="SSF51182">
    <property type="entry name" value="RmlC-like cupins"/>
    <property type="match status" value="1"/>
</dbReference>
<evidence type="ECO:0000256" key="6">
    <source>
        <dbReference type="SAM" id="MobiDB-lite"/>
    </source>
</evidence>
<dbReference type="InterPro" id="IPR001929">
    <property type="entry name" value="Germin"/>
</dbReference>
<dbReference type="InterPro" id="IPR011051">
    <property type="entry name" value="RmlC_Cupin_sf"/>
</dbReference>
<organism evidence="9 10">
    <name type="scientific">Colletotrichum plurivorum</name>
    <dbReference type="NCBI Taxonomy" id="2175906"/>
    <lineage>
        <taxon>Eukaryota</taxon>
        <taxon>Fungi</taxon>
        <taxon>Dikarya</taxon>
        <taxon>Ascomycota</taxon>
        <taxon>Pezizomycotina</taxon>
        <taxon>Sordariomycetes</taxon>
        <taxon>Hypocreomycetidae</taxon>
        <taxon>Glomerellales</taxon>
        <taxon>Glomerellaceae</taxon>
        <taxon>Colletotrichum</taxon>
        <taxon>Colletotrichum orchidearum species complex</taxon>
    </lineage>
</organism>
<keyword evidence="7" id="KW-0732">Signal</keyword>
<keyword evidence="3" id="KW-0964">Secreted</keyword>
<dbReference type="EMBL" id="WIGO01000280">
    <property type="protein sequence ID" value="KAF6819857.1"/>
    <property type="molecule type" value="Genomic_DNA"/>
</dbReference>
<feature type="compositionally biased region" description="Low complexity" evidence="6">
    <location>
        <begin position="27"/>
        <end position="45"/>
    </location>
</feature>
<dbReference type="InterPro" id="IPR014710">
    <property type="entry name" value="RmlC-like_jellyroll"/>
</dbReference>
<feature type="signal peptide" evidence="7">
    <location>
        <begin position="1"/>
        <end position="18"/>
    </location>
</feature>
<dbReference type="AlphaFoldDB" id="A0A8H6N4A4"/>
<keyword evidence="4" id="KW-0479">Metal-binding</keyword>
<reference evidence="9" key="1">
    <citation type="journal article" date="2020" name="Phytopathology">
        <title>Genome Sequence Resources of Colletotrichum truncatum, C. plurivorum, C. musicola, and C. sojae: Four Species Pathogenic to Soybean (Glycine max).</title>
        <authorList>
            <person name="Rogerio F."/>
            <person name="Boufleur T.R."/>
            <person name="Ciampi-Guillardi M."/>
            <person name="Sukno S.A."/>
            <person name="Thon M.R."/>
            <person name="Massola Junior N.S."/>
            <person name="Baroncelli R."/>
        </authorList>
    </citation>
    <scope>NUCLEOTIDE SEQUENCE</scope>
    <source>
        <strain evidence="9">LFN00145</strain>
    </source>
</reference>
<feature type="region of interest" description="Disordered" evidence="6">
    <location>
        <begin position="27"/>
        <end position="55"/>
    </location>
</feature>
<evidence type="ECO:0000313" key="9">
    <source>
        <dbReference type="EMBL" id="KAF6819857.1"/>
    </source>
</evidence>
<evidence type="ECO:0000256" key="2">
    <source>
        <dbReference type="ARBA" id="ARBA00007456"/>
    </source>
</evidence>
<dbReference type="Pfam" id="PF00190">
    <property type="entry name" value="Cupin_1"/>
    <property type="match status" value="1"/>
</dbReference>
<keyword evidence="5" id="KW-0464">Manganese</keyword>
<keyword evidence="10" id="KW-1185">Reference proteome</keyword>
<sequence>MHSSTILSSILFAAAALAAPAPGPALSPRFSDKSAASASHASETSSIDDALPPIVPVNTRAGNSELITKLMTAPTQQDRVRLLSQPGDFVFDFNDAGAPEGSESRGKGGFSTSATAKTFPALIGNGAAMTLAFLGPCGMNTAHVHNRATELNVVVKGRLVTNFQVENGVEPVANTMELYQMSVFPQGAIHQEFNPDCEDAVFVAGFNNADPGVEQVAQTFFGLRPEVVSATLGGAMSFDGADLETFREHIPANIALGIDACLNKCGIKRNAKRDINEIFAAARK</sequence>